<protein>
    <submittedName>
        <fullName evidence="1">Uncharacterized protein</fullName>
    </submittedName>
</protein>
<name>A0ACC1AZ02_9ROSI</name>
<accession>A0ACC1AZ02</accession>
<sequence length="83" mass="9044">MDYTMATPTGFTQMEVIRTRIDETLMLVRNVVAALSTNLLVRNGTNLASNNNNANDPTTNANIDEDNFGGDFVLKLAVLGLKL</sequence>
<keyword evidence="2" id="KW-1185">Reference proteome</keyword>
<proteinExistence type="predicted"/>
<gene>
    <name evidence="1" type="ORF">Patl1_25774</name>
</gene>
<dbReference type="Proteomes" id="UP001164250">
    <property type="component" value="Chromosome 7"/>
</dbReference>
<evidence type="ECO:0000313" key="2">
    <source>
        <dbReference type="Proteomes" id="UP001164250"/>
    </source>
</evidence>
<comment type="caution">
    <text evidence="1">The sequence shown here is derived from an EMBL/GenBank/DDBJ whole genome shotgun (WGS) entry which is preliminary data.</text>
</comment>
<dbReference type="EMBL" id="CM047903">
    <property type="protein sequence ID" value="KAJ0091885.1"/>
    <property type="molecule type" value="Genomic_DNA"/>
</dbReference>
<organism evidence="1 2">
    <name type="scientific">Pistacia atlantica</name>
    <dbReference type="NCBI Taxonomy" id="434234"/>
    <lineage>
        <taxon>Eukaryota</taxon>
        <taxon>Viridiplantae</taxon>
        <taxon>Streptophyta</taxon>
        <taxon>Embryophyta</taxon>
        <taxon>Tracheophyta</taxon>
        <taxon>Spermatophyta</taxon>
        <taxon>Magnoliopsida</taxon>
        <taxon>eudicotyledons</taxon>
        <taxon>Gunneridae</taxon>
        <taxon>Pentapetalae</taxon>
        <taxon>rosids</taxon>
        <taxon>malvids</taxon>
        <taxon>Sapindales</taxon>
        <taxon>Anacardiaceae</taxon>
        <taxon>Pistacia</taxon>
    </lineage>
</organism>
<reference evidence="2" key="1">
    <citation type="journal article" date="2023" name="G3 (Bethesda)">
        <title>Genome assembly and association tests identify interacting loci associated with vigor, precocity, and sex in interspecific pistachio rootstocks.</title>
        <authorList>
            <person name="Palmer W."/>
            <person name="Jacygrad E."/>
            <person name="Sagayaradj S."/>
            <person name="Cavanaugh K."/>
            <person name="Han R."/>
            <person name="Bertier L."/>
            <person name="Beede B."/>
            <person name="Kafkas S."/>
            <person name="Golino D."/>
            <person name="Preece J."/>
            <person name="Michelmore R."/>
        </authorList>
    </citation>
    <scope>NUCLEOTIDE SEQUENCE [LARGE SCALE GENOMIC DNA]</scope>
</reference>
<evidence type="ECO:0000313" key="1">
    <source>
        <dbReference type="EMBL" id="KAJ0091885.1"/>
    </source>
</evidence>